<dbReference type="Gene3D" id="3.30.450.20">
    <property type="entry name" value="PAS domain"/>
    <property type="match status" value="1"/>
</dbReference>
<organism evidence="1 2">
    <name type="scientific">Paenibacillus lemnae</name>
    <dbReference type="NCBI Taxonomy" id="1330551"/>
    <lineage>
        <taxon>Bacteria</taxon>
        <taxon>Bacillati</taxon>
        <taxon>Bacillota</taxon>
        <taxon>Bacilli</taxon>
        <taxon>Bacillales</taxon>
        <taxon>Paenibacillaceae</taxon>
        <taxon>Paenibacillus</taxon>
    </lineage>
</organism>
<keyword evidence="2" id="KW-1185">Reference proteome</keyword>
<evidence type="ECO:0000313" key="1">
    <source>
        <dbReference type="EMBL" id="NMO95785.1"/>
    </source>
</evidence>
<dbReference type="Proteomes" id="UP000565468">
    <property type="component" value="Unassembled WGS sequence"/>
</dbReference>
<dbReference type="AlphaFoldDB" id="A0A848M4T6"/>
<proteinExistence type="predicted"/>
<accession>A0A848M4T6</accession>
<evidence type="ECO:0000313" key="2">
    <source>
        <dbReference type="Proteomes" id="UP000565468"/>
    </source>
</evidence>
<name>A0A848M4T6_PAELE</name>
<dbReference type="EMBL" id="JABBPN010000005">
    <property type="protein sequence ID" value="NMO95785.1"/>
    <property type="molecule type" value="Genomic_DNA"/>
</dbReference>
<gene>
    <name evidence="1" type="ORF">HII30_08380</name>
</gene>
<reference evidence="1 2" key="1">
    <citation type="submission" date="2020-04" db="EMBL/GenBank/DDBJ databases">
        <title>Paenibacillus algicola sp. nov., a novel marine bacterium producing alginate lyase.</title>
        <authorList>
            <person name="Huang H."/>
        </authorList>
    </citation>
    <scope>NUCLEOTIDE SEQUENCE [LARGE SCALE GENOMIC DNA]</scope>
    <source>
        <strain evidence="1 2">L7-75</strain>
    </source>
</reference>
<protein>
    <recommendedName>
        <fullName evidence="3">PAS fold-4 domain-containing protein</fullName>
    </recommendedName>
</protein>
<evidence type="ECO:0008006" key="3">
    <source>
        <dbReference type="Google" id="ProtNLM"/>
    </source>
</evidence>
<comment type="caution">
    <text evidence="1">The sequence shown here is derived from an EMBL/GenBank/DDBJ whole genome shotgun (WGS) entry which is preliminary data.</text>
</comment>
<dbReference type="RefSeq" id="WP_169504553.1">
    <property type="nucleotide sequence ID" value="NZ_JABBPN010000005.1"/>
</dbReference>
<sequence length="213" mass="24139">MNDSYAWGHAVHSMMSGIVIIREDGTIDQFNSRLKSFALEWGMSSSGCLKGLSILDIEPDFFGRASFTAFYNEVYLPSIRSVLLGQEQHERMEYKIDLNGKPHWYLFEVQALPGVQDTQTHGAVLSITDITPIMKRMSELENALSCICYLPDHIPICAVCKHVRTSAAWKPVESYLESVIPVHFTHDICPGCIRSLYPKYSSILDKHPSYFDD</sequence>